<sequence length="274" mass="29569">MSNIDPFEVVESEAIPGAVLEVVQYKALKGSDDLDVAEKVFFANQAEIHLKMIRVKLDRSELLIEPGALYFMKGSLQLESTTQGGIAKGLMRKFMTGETLFQSRIKGTGEIYLEPSFGHYLLFNIDNDALVFDKGAFHCATATLEVSALMQKNVSSALFGGEGFFQTQVKGSGIVVLNSPVPVSELLMYELAAGEKLSVDGNFALVRTAGVSFQAEKSGKSLFQSVTSGEGLLQTFTGPGMVWIAPTQGVYNKMKMADSIANLSHPEGSMGTRT</sequence>
<proteinExistence type="predicted"/>
<dbReference type="InterPro" id="IPR036983">
    <property type="entry name" value="AIM24_sf"/>
</dbReference>
<dbReference type="Proteomes" id="UP000733744">
    <property type="component" value="Unassembled WGS sequence"/>
</dbReference>
<gene>
    <name evidence="1" type="ORF">EKO24_008730</name>
</gene>
<reference evidence="1 2" key="1">
    <citation type="journal article" date="2019" name="Antonie Van Leeuwenhoek">
        <title>Description of 'Ca. Methylobacter oryzae' KRF1, a novel species from the environmentally important Methylobacter clade 2.</title>
        <authorList>
            <person name="Khatri K."/>
            <person name="Mohite J.A."/>
            <person name="Pandit P.S."/>
            <person name="Bahulikar R."/>
            <person name="Rahalkar M.C."/>
        </authorList>
    </citation>
    <scope>NUCLEOTIDE SEQUENCE [LARGE SCALE GENOMIC DNA]</scope>
    <source>
        <strain evidence="1 2">KRF1</strain>
    </source>
</reference>
<evidence type="ECO:0000313" key="1">
    <source>
        <dbReference type="EMBL" id="TRW96407.1"/>
    </source>
</evidence>
<dbReference type="Pfam" id="PF01987">
    <property type="entry name" value="AIM24"/>
    <property type="match status" value="1"/>
</dbReference>
<accession>A0ABY3CBG0</accession>
<dbReference type="EMBL" id="RYFG02000082">
    <property type="protein sequence ID" value="TRW96407.1"/>
    <property type="molecule type" value="Genomic_DNA"/>
</dbReference>
<evidence type="ECO:0000313" key="2">
    <source>
        <dbReference type="Proteomes" id="UP000733744"/>
    </source>
</evidence>
<name>A0ABY3CBG0_9GAMM</name>
<protein>
    <submittedName>
        <fullName evidence="1">AIM24 family protein</fullName>
    </submittedName>
</protein>
<dbReference type="PANTHER" id="PTHR38074">
    <property type="entry name" value="ALTERED INHERITANCE OF MITOCHONDRIA PROTEIN 24, MITOCHONDRIAL"/>
    <property type="match status" value="1"/>
</dbReference>
<dbReference type="RefSeq" id="WP_127030122.1">
    <property type="nucleotide sequence ID" value="NZ_RYFG02000082.1"/>
</dbReference>
<dbReference type="InterPro" id="IPR016031">
    <property type="entry name" value="Trp_RNA-bd_attenuator-like_dom"/>
</dbReference>
<keyword evidence="2" id="KW-1185">Reference proteome</keyword>
<dbReference type="InterPro" id="IPR002838">
    <property type="entry name" value="AIM24"/>
</dbReference>
<dbReference type="Gene3D" id="3.60.160.10">
    <property type="entry name" value="Mitochondrial biogenesis AIM24"/>
    <property type="match status" value="1"/>
</dbReference>
<comment type="caution">
    <text evidence="1">The sequence shown here is derived from an EMBL/GenBank/DDBJ whole genome shotgun (WGS) entry which is preliminary data.</text>
</comment>
<organism evidence="1 2">
    <name type="scientific">Candidatus Methylobacter oryzae</name>
    <dbReference type="NCBI Taxonomy" id="2497749"/>
    <lineage>
        <taxon>Bacteria</taxon>
        <taxon>Pseudomonadati</taxon>
        <taxon>Pseudomonadota</taxon>
        <taxon>Gammaproteobacteria</taxon>
        <taxon>Methylococcales</taxon>
        <taxon>Methylococcaceae</taxon>
        <taxon>Methylobacter</taxon>
    </lineage>
</organism>
<dbReference type="SUPFAM" id="SSF51219">
    <property type="entry name" value="TRAP-like"/>
    <property type="match status" value="1"/>
</dbReference>
<dbReference type="PANTHER" id="PTHR38074:SF1">
    <property type="entry name" value="ALTERED INHERITANCE OF MITOCHONDRIA PROTEIN 24, MITOCHONDRIAL"/>
    <property type="match status" value="1"/>
</dbReference>